<organism evidence="12 13">
    <name type="scientific">Candidatus Marimicrobium litorale</name>
    <dbReference type="NCBI Taxonomy" id="2518991"/>
    <lineage>
        <taxon>Bacteria</taxon>
        <taxon>Pseudomonadati</taxon>
        <taxon>Pseudomonadota</taxon>
        <taxon>Gammaproteobacteria</taxon>
        <taxon>Cellvibrionales</taxon>
        <taxon>Halieaceae</taxon>
        <taxon>Marimicrobium</taxon>
    </lineage>
</organism>
<comment type="catalytic activity">
    <reaction evidence="1 9">
        <text>malonyl-[ACP] + S-adenosyl-L-methionine = malonyl-[ACP] methyl ester + S-adenosyl-L-homocysteine</text>
        <dbReference type="Rhea" id="RHEA:17105"/>
        <dbReference type="Rhea" id="RHEA-COMP:9623"/>
        <dbReference type="Rhea" id="RHEA-COMP:9954"/>
        <dbReference type="ChEBI" id="CHEBI:57856"/>
        <dbReference type="ChEBI" id="CHEBI:59789"/>
        <dbReference type="ChEBI" id="CHEBI:78449"/>
        <dbReference type="ChEBI" id="CHEBI:78845"/>
        <dbReference type="EC" id="2.1.1.197"/>
    </reaction>
</comment>
<dbReference type="InterPro" id="IPR029058">
    <property type="entry name" value="AB_hydrolase_fold"/>
</dbReference>
<dbReference type="GO" id="GO:0102130">
    <property type="term" value="F:malonyl-CoA methyltransferase activity"/>
    <property type="evidence" value="ECO:0007669"/>
    <property type="project" value="UniProtKB-EC"/>
</dbReference>
<dbReference type="InterPro" id="IPR013216">
    <property type="entry name" value="Methyltransf_11"/>
</dbReference>
<keyword evidence="6 9" id="KW-0949">S-adenosyl-L-methionine</keyword>
<dbReference type="Gene3D" id="3.40.50.150">
    <property type="entry name" value="Vaccinia Virus protein VP39"/>
    <property type="match status" value="1"/>
</dbReference>
<comment type="caution">
    <text evidence="12">The sequence shown here is derived from an EMBL/GenBank/DDBJ whole genome shotgun (WGS) entry which is preliminary data.</text>
</comment>
<evidence type="ECO:0000256" key="4">
    <source>
        <dbReference type="ARBA" id="ARBA00022603"/>
    </source>
</evidence>
<dbReference type="InterPro" id="IPR011814">
    <property type="entry name" value="BioC"/>
</dbReference>
<evidence type="ECO:0000256" key="1">
    <source>
        <dbReference type="ARBA" id="ARBA00000852"/>
    </source>
</evidence>
<dbReference type="PANTHER" id="PTHR13090:SF1">
    <property type="entry name" value="ARGININE-HYDROXYLASE NDUFAF5, MITOCHONDRIAL"/>
    <property type="match status" value="1"/>
</dbReference>
<feature type="domain" description="Methyltransferase type 11" evidence="11">
    <location>
        <begin position="311"/>
        <end position="405"/>
    </location>
</feature>
<evidence type="ECO:0000313" key="12">
    <source>
        <dbReference type="EMBL" id="MCX2978394.1"/>
    </source>
</evidence>
<evidence type="ECO:0000256" key="8">
    <source>
        <dbReference type="ARBA" id="ARBA00025006"/>
    </source>
</evidence>
<dbReference type="InterPro" id="IPR000073">
    <property type="entry name" value="AB_hydrolase_1"/>
</dbReference>
<sequence>MTLQCEYLPATEQAQHDLVLLHGWGSGVEIWRPLLTLLRPGANLTLVHLPGCAPGVEGGDDLSLPTLLTDILACVPRQAVFIGWSLGGQIALALAQRCPEHVAGVITLCSNLKFIAADDWPGMDPDLFHQFRQSVSADPVAAMKRFDRLQARGAPRPRALLRQLRALGRAPATSDLVIGLDWLAKLDLRQTDVSLPRLYLLAGQDALVPASVGAVTARSVGLEVERVDGASHLMPLESPELVHRLIRRFLSRLPLLERPGACVEGVAKSAVAASFSRAARGYDSAAHLQREVGEQLLTYLDQQPLTPATILDLGCGTGYFRAPLEQRFPTARYLGLDIAQGMVVLARDRGEGTGEWLQADAEALPLAAASVDLVFSSLAVQWCYRPEHLFSELARVLAPGGRCVFTTLAPATLHELRDAWAAVDGYQHVNAFIELAELELAASTSPGVTMRLERRTYELTYTRVRDLLRELKALGAHNMNPHRPVGLTSRRALQGMLRAYEQWRKPDGSLPATYDVVFAVLEKS</sequence>
<dbReference type="Pfam" id="PF08241">
    <property type="entry name" value="Methyltransf_11"/>
    <property type="match status" value="1"/>
</dbReference>
<keyword evidence="4 9" id="KW-0489">Methyltransferase</keyword>
<evidence type="ECO:0000256" key="2">
    <source>
        <dbReference type="ARBA" id="ARBA00004746"/>
    </source>
</evidence>
<evidence type="ECO:0000256" key="6">
    <source>
        <dbReference type="ARBA" id="ARBA00022691"/>
    </source>
</evidence>
<keyword evidence="7 9" id="KW-0093">Biotin biosynthesis</keyword>
<reference evidence="12" key="1">
    <citation type="submission" date="2019-02" db="EMBL/GenBank/DDBJ databases">
        <authorList>
            <person name="Li S.-H."/>
        </authorList>
    </citation>
    <scope>NUCLEOTIDE SEQUENCE</scope>
    <source>
        <strain evidence="12">IMCC11814</strain>
    </source>
</reference>
<proteinExistence type="inferred from homology"/>
<dbReference type="CDD" id="cd02440">
    <property type="entry name" value="AdoMet_MTases"/>
    <property type="match status" value="1"/>
</dbReference>
<evidence type="ECO:0000256" key="5">
    <source>
        <dbReference type="ARBA" id="ARBA00022679"/>
    </source>
</evidence>
<evidence type="ECO:0000259" key="11">
    <source>
        <dbReference type="Pfam" id="PF08241"/>
    </source>
</evidence>
<dbReference type="EMBL" id="SHNO01000001">
    <property type="protein sequence ID" value="MCX2978394.1"/>
    <property type="molecule type" value="Genomic_DNA"/>
</dbReference>
<dbReference type="HAMAP" id="MF_00835">
    <property type="entry name" value="BioC"/>
    <property type="match status" value="1"/>
</dbReference>
<keyword evidence="13" id="KW-1185">Reference proteome</keyword>
<accession>A0ABT3T8K9</accession>
<dbReference type="GO" id="GO:0032259">
    <property type="term" value="P:methylation"/>
    <property type="evidence" value="ECO:0007669"/>
    <property type="project" value="UniProtKB-KW"/>
</dbReference>
<evidence type="ECO:0000313" key="13">
    <source>
        <dbReference type="Proteomes" id="UP001143304"/>
    </source>
</evidence>
<evidence type="ECO:0000259" key="10">
    <source>
        <dbReference type="Pfam" id="PF00561"/>
    </source>
</evidence>
<dbReference type="PANTHER" id="PTHR13090">
    <property type="entry name" value="ARGININE-HYDROXYLASE NDUFAF5, MITOCHONDRIAL"/>
    <property type="match status" value="1"/>
</dbReference>
<dbReference type="SUPFAM" id="SSF53335">
    <property type="entry name" value="S-adenosyl-L-methionine-dependent methyltransferases"/>
    <property type="match status" value="1"/>
</dbReference>
<keyword evidence="5 9" id="KW-0808">Transferase</keyword>
<comment type="function">
    <text evidence="8 9">Converts the free carboxyl group of a malonyl-thioester to its methyl ester by transfer of a methyl group from S-adenosyl-L-methionine (SAM). It allows to synthesize pimeloyl-ACP via the fatty acid synthetic pathway.</text>
</comment>
<evidence type="ECO:0000256" key="7">
    <source>
        <dbReference type="ARBA" id="ARBA00022756"/>
    </source>
</evidence>
<dbReference type="SUPFAM" id="SSF53474">
    <property type="entry name" value="alpha/beta-Hydrolases"/>
    <property type="match status" value="1"/>
</dbReference>
<evidence type="ECO:0000256" key="3">
    <source>
        <dbReference type="ARBA" id="ARBA00012327"/>
    </source>
</evidence>
<name>A0ABT3T8K9_9GAMM</name>
<protein>
    <recommendedName>
        <fullName evidence="3 9">Malonyl-[acyl-carrier protein] O-methyltransferase</fullName>
        <shortName evidence="9">Malonyl-ACP O-methyltransferase</shortName>
        <ecNumber evidence="3 9">2.1.1.197</ecNumber>
    </recommendedName>
    <alternativeName>
        <fullName evidence="9">Biotin synthesis protein BioC</fullName>
    </alternativeName>
</protein>
<dbReference type="InterPro" id="IPR050602">
    <property type="entry name" value="Malonyl-ACP_OMT"/>
</dbReference>
<dbReference type="RefSeq" id="WP_279250088.1">
    <property type="nucleotide sequence ID" value="NZ_SHNO01000001.1"/>
</dbReference>
<dbReference type="Pfam" id="PF00561">
    <property type="entry name" value="Abhydrolase_1"/>
    <property type="match status" value="1"/>
</dbReference>
<comment type="similarity">
    <text evidence="9">Belongs to the methyltransferase superfamily.</text>
</comment>
<dbReference type="EC" id="2.1.1.197" evidence="3 9"/>
<dbReference type="Gene3D" id="3.40.50.1820">
    <property type="entry name" value="alpha/beta hydrolase"/>
    <property type="match status" value="1"/>
</dbReference>
<evidence type="ECO:0000256" key="9">
    <source>
        <dbReference type="HAMAP-Rule" id="MF_00835"/>
    </source>
</evidence>
<gene>
    <name evidence="9 12" type="primary">bioC</name>
    <name evidence="12" type="ORF">EYC82_13585</name>
</gene>
<dbReference type="NCBIfam" id="TIGR02072">
    <property type="entry name" value="BioC"/>
    <property type="match status" value="1"/>
</dbReference>
<comment type="pathway">
    <text evidence="2 9">Cofactor biosynthesis; biotin biosynthesis.</text>
</comment>
<dbReference type="Proteomes" id="UP001143304">
    <property type="component" value="Unassembled WGS sequence"/>
</dbReference>
<feature type="domain" description="AB hydrolase-1" evidence="10">
    <location>
        <begin position="18"/>
        <end position="239"/>
    </location>
</feature>
<dbReference type="InterPro" id="IPR029063">
    <property type="entry name" value="SAM-dependent_MTases_sf"/>
</dbReference>